<comment type="caution">
    <text evidence="2">The sequence shown here is derived from an EMBL/GenBank/DDBJ whole genome shotgun (WGS) entry which is preliminary data.</text>
</comment>
<feature type="domain" description="NFACT RNA-binding" evidence="1">
    <location>
        <begin position="167"/>
        <end position="256"/>
    </location>
</feature>
<dbReference type="InterPro" id="IPR051608">
    <property type="entry name" value="RQC_Subunit_NEMF"/>
</dbReference>
<dbReference type="GO" id="GO:1990112">
    <property type="term" value="C:RQC complex"/>
    <property type="evidence" value="ECO:0007669"/>
    <property type="project" value="TreeGrafter"/>
</dbReference>
<dbReference type="GeneID" id="49392597"/>
<dbReference type="Proteomes" id="UP000051020">
    <property type="component" value="Unassembled WGS sequence"/>
</dbReference>
<proteinExistence type="predicted"/>
<protein>
    <submittedName>
        <fullName evidence="2">Adherence protein</fullName>
    </submittedName>
</protein>
<sequence length="293" mass="32656">MTTLPENDAALVQHGLAHLIHHTRKQIESLTKALAHLPVADDLQLKGTLLKTYASQIDGRHHFVELPDYQHPGHQLSIQLDIKKSIMENAEDYFKRYRKSKRGRATVQANLTKAEAELQQQLTTQANFDPTDAQQVATLKAKLIDAGAIHTQVLHSSKAPEPAHPRRFYTHDHVLVEVGKNSHQNDHLTMTARKDYYWMHAGGEIPGSHVVIHSTHPSERTLHEAAVLTAYYSKGRQLKRVPVDVLTVGQMHKPKGAKAGLVTFSGPAKTLTVAPDANLVTELREQETANDTH</sequence>
<evidence type="ECO:0000313" key="3">
    <source>
        <dbReference type="Proteomes" id="UP000051020"/>
    </source>
</evidence>
<dbReference type="EMBL" id="AZCU01000007">
    <property type="protein sequence ID" value="KRK25607.1"/>
    <property type="molecule type" value="Genomic_DNA"/>
</dbReference>
<dbReference type="PANTHER" id="PTHR15239">
    <property type="entry name" value="NUCLEAR EXPORT MEDIATOR FACTOR NEMF"/>
    <property type="match status" value="1"/>
</dbReference>
<organism evidence="2 3">
    <name type="scientific">Lactiplantibacillus pentosus DSM 20314</name>
    <dbReference type="NCBI Taxonomy" id="1423791"/>
    <lineage>
        <taxon>Bacteria</taxon>
        <taxon>Bacillati</taxon>
        <taxon>Bacillota</taxon>
        <taxon>Bacilli</taxon>
        <taxon>Lactobacillales</taxon>
        <taxon>Lactobacillaceae</taxon>
        <taxon>Lactiplantibacillus</taxon>
    </lineage>
</organism>
<reference evidence="2 3" key="1">
    <citation type="journal article" date="2015" name="Genome Announc.">
        <title>Expanding the biotechnology potential of lactobacilli through comparative genomics of 213 strains and associated genera.</title>
        <authorList>
            <person name="Sun Z."/>
            <person name="Harris H.M."/>
            <person name="McCann A."/>
            <person name="Guo C."/>
            <person name="Argimon S."/>
            <person name="Zhang W."/>
            <person name="Yang X."/>
            <person name="Jeffery I.B."/>
            <person name="Cooney J.C."/>
            <person name="Kagawa T.F."/>
            <person name="Liu W."/>
            <person name="Song Y."/>
            <person name="Salvetti E."/>
            <person name="Wrobel A."/>
            <person name="Rasinkangas P."/>
            <person name="Parkhill J."/>
            <person name="Rea M.C."/>
            <person name="O'Sullivan O."/>
            <person name="Ritari J."/>
            <person name="Douillard F.P."/>
            <person name="Paul Ross R."/>
            <person name="Yang R."/>
            <person name="Briner A.E."/>
            <person name="Felis G.E."/>
            <person name="de Vos W.M."/>
            <person name="Barrangou R."/>
            <person name="Klaenhammer T.R."/>
            <person name="Caufield P.W."/>
            <person name="Cui Y."/>
            <person name="Zhang H."/>
            <person name="O'Toole P.W."/>
        </authorList>
    </citation>
    <scope>NUCLEOTIDE SEQUENCE [LARGE SCALE GENOMIC DNA]</scope>
    <source>
        <strain evidence="2 3">DSM 20314</strain>
    </source>
</reference>
<dbReference type="InterPro" id="IPR008532">
    <property type="entry name" value="NFACT_RNA-bd"/>
</dbReference>
<dbReference type="Pfam" id="PF05833">
    <property type="entry name" value="NFACT_N"/>
    <property type="match status" value="1"/>
</dbReference>
<gene>
    <name evidence="2" type="ORF">FD24_GL003104</name>
</gene>
<accession>A0A837RAY6</accession>
<dbReference type="Pfam" id="PF05670">
    <property type="entry name" value="NFACT-R_1"/>
    <property type="match status" value="1"/>
</dbReference>
<dbReference type="GO" id="GO:0072344">
    <property type="term" value="P:rescue of stalled ribosome"/>
    <property type="evidence" value="ECO:0007669"/>
    <property type="project" value="TreeGrafter"/>
</dbReference>
<dbReference type="AlphaFoldDB" id="A0A837RAY6"/>
<dbReference type="GO" id="GO:0043023">
    <property type="term" value="F:ribosomal large subunit binding"/>
    <property type="evidence" value="ECO:0007669"/>
    <property type="project" value="TreeGrafter"/>
</dbReference>
<dbReference type="RefSeq" id="WP_050337910.1">
    <property type="nucleotide sequence ID" value="NZ_AZCU01000007.1"/>
</dbReference>
<evidence type="ECO:0000259" key="1">
    <source>
        <dbReference type="Pfam" id="PF05670"/>
    </source>
</evidence>
<evidence type="ECO:0000313" key="2">
    <source>
        <dbReference type="EMBL" id="KRK25607.1"/>
    </source>
</evidence>
<name>A0A837RAY6_LACPE</name>
<dbReference type="PANTHER" id="PTHR15239:SF6">
    <property type="entry name" value="RIBOSOME QUALITY CONTROL COMPLEX SUBUNIT NEMF"/>
    <property type="match status" value="1"/>
</dbReference>
<dbReference type="GO" id="GO:0000049">
    <property type="term" value="F:tRNA binding"/>
    <property type="evidence" value="ECO:0007669"/>
    <property type="project" value="TreeGrafter"/>
</dbReference>